<dbReference type="InterPro" id="IPR038071">
    <property type="entry name" value="UROD/MetE-like_sf"/>
</dbReference>
<comment type="caution">
    <text evidence="7">Lacks conserved residue(s) required for the propagation of feature annotation.</text>
</comment>
<comment type="subcellular location">
    <subcellularLocation>
        <location evidence="7">Cytoplasm</location>
    </subcellularLocation>
</comment>
<comment type="function">
    <text evidence="7">Catalyzes the decarboxylation of four acetate groups of uroporphyrinogen-III to yield coproporphyrinogen-III.</text>
</comment>
<evidence type="ECO:0000256" key="4">
    <source>
        <dbReference type="ARBA" id="ARBA00022793"/>
    </source>
</evidence>
<dbReference type="NCBIfam" id="TIGR01464">
    <property type="entry name" value="hemE"/>
    <property type="match status" value="1"/>
</dbReference>
<keyword evidence="5 7" id="KW-0456">Lyase</keyword>
<comment type="catalytic activity">
    <reaction evidence="7 8">
        <text>uroporphyrinogen III + 4 H(+) = coproporphyrinogen III + 4 CO2</text>
        <dbReference type="Rhea" id="RHEA:19865"/>
        <dbReference type="ChEBI" id="CHEBI:15378"/>
        <dbReference type="ChEBI" id="CHEBI:16526"/>
        <dbReference type="ChEBI" id="CHEBI:57308"/>
        <dbReference type="ChEBI" id="CHEBI:57309"/>
        <dbReference type="EC" id="4.1.1.37"/>
    </reaction>
</comment>
<evidence type="ECO:0000256" key="9">
    <source>
        <dbReference type="RuleBase" id="RU004169"/>
    </source>
</evidence>
<dbReference type="GO" id="GO:0005829">
    <property type="term" value="C:cytosol"/>
    <property type="evidence" value="ECO:0007669"/>
    <property type="project" value="TreeGrafter"/>
</dbReference>
<evidence type="ECO:0000256" key="8">
    <source>
        <dbReference type="RuleBase" id="RU000554"/>
    </source>
</evidence>
<dbReference type="AlphaFoldDB" id="A0A919CN57"/>
<dbReference type="Pfam" id="PF01208">
    <property type="entry name" value="URO-D"/>
    <property type="match status" value="1"/>
</dbReference>
<dbReference type="CDD" id="cd00717">
    <property type="entry name" value="URO-D"/>
    <property type="match status" value="1"/>
</dbReference>
<gene>
    <name evidence="7 12" type="primary">hemE</name>
    <name evidence="12" type="ORF">GCM10017083_01850</name>
</gene>
<dbReference type="HAMAP" id="MF_00218">
    <property type="entry name" value="URO_D"/>
    <property type="match status" value="1"/>
</dbReference>
<dbReference type="GO" id="GO:0019353">
    <property type="term" value="P:protoporphyrinogen IX biosynthetic process from glutamate"/>
    <property type="evidence" value="ECO:0007669"/>
    <property type="project" value="TreeGrafter"/>
</dbReference>
<dbReference type="Gene3D" id="3.20.20.210">
    <property type="match status" value="1"/>
</dbReference>
<dbReference type="PROSITE" id="PS00907">
    <property type="entry name" value="UROD_2"/>
    <property type="match status" value="1"/>
</dbReference>
<keyword evidence="7" id="KW-0963">Cytoplasm</keyword>
<evidence type="ECO:0000313" key="12">
    <source>
        <dbReference type="EMBL" id="GHD39687.1"/>
    </source>
</evidence>
<keyword evidence="4 7" id="KW-0210">Decarboxylase</keyword>
<dbReference type="InterPro" id="IPR000257">
    <property type="entry name" value="Uroporphyrinogen_deCOase"/>
</dbReference>
<evidence type="ECO:0000256" key="5">
    <source>
        <dbReference type="ARBA" id="ARBA00023239"/>
    </source>
</evidence>
<dbReference type="RefSeq" id="WP_189987024.1">
    <property type="nucleotide sequence ID" value="NZ_BMZS01000001.1"/>
</dbReference>
<evidence type="ECO:0000259" key="10">
    <source>
        <dbReference type="PROSITE" id="PS00906"/>
    </source>
</evidence>
<proteinExistence type="inferred from homology"/>
<dbReference type="InterPro" id="IPR006361">
    <property type="entry name" value="Uroporphyrinogen_deCO2ase_HemE"/>
</dbReference>
<evidence type="ECO:0000259" key="11">
    <source>
        <dbReference type="PROSITE" id="PS00907"/>
    </source>
</evidence>
<feature type="domain" description="Uroporphyrinogen decarboxylase (URO-D)" evidence="10">
    <location>
        <begin position="19"/>
        <end position="28"/>
    </location>
</feature>
<evidence type="ECO:0000256" key="2">
    <source>
        <dbReference type="ARBA" id="ARBA00009935"/>
    </source>
</evidence>
<feature type="binding site" evidence="7">
    <location>
        <position position="320"/>
    </location>
    <ligand>
        <name>substrate</name>
    </ligand>
</feature>
<keyword evidence="6 7" id="KW-0627">Porphyrin biosynthesis</keyword>
<dbReference type="GO" id="GO:0004853">
    <property type="term" value="F:uroporphyrinogen decarboxylase activity"/>
    <property type="evidence" value="ECO:0007669"/>
    <property type="project" value="UniProtKB-UniRule"/>
</dbReference>
<feature type="binding site" evidence="7">
    <location>
        <position position="205"/>
    </location>
    <ligand>
        <name>substrate</name>
    </ligand>
</feature>
<feature type="binding site" evidence="7">
    <location>
        <position position="74"/>
    </location>
    <ligand>
        <name>substrate</name>
    </ligand>
</feature>
<dbReference type="EMBL" id="BMZS01000001">
    <property type="protein sequence ID" value="GHD39687.1"/>
    <property type="molecule type" value="Genomic_DNA"/>
</dbReference>
<comment type="subunit">
    <text evidence="7">Homodimer.</text>
</comment>
<organism evidence="12 13">
    <name type="scientific">Thalassobaculum fulvum</name>
    <dbReference type="NCBI Taxonomy" id="1633335"/>
    <lineage>
        <taxon>Bacteria</taxon>
        <taxon>Pseudomonadati</taxon>
        <taxon>Pseudomonadota</taxon>
        <taxon>Alphaproteobacteria</taxon>
        <taxon>Rhodospirillales</taxon>
        <taxon>Thalassobaculaceae</taxon>
        <taxon>Thalassobaculum</taxon>
    </lineage>
</organism>
<feature type="binding site" evidence="7">
    <location>
        <begin position="24"/>
        <end position="28"/>
    </location>
    <ligand>
        <name>substrate</name>
    </ligand>
</feature>
<sequence>MTRSPFLRALAGETLDTPPIWLMRQAGRYLPEYREVRARAGSFVDLCLAPELAAEVTLQPIRRYGFDAAILFADILMVPYGLGQPLRFETGRGPVLEPIRDRAAVPGFDPDAFHGAVGPIYDTVARVRAALGPETALIGFAGSPWTVASYMVEGGSSRDFAALKLWAFRDPDGFGALMETIVEATIAYLDRQIRAGAQAVKLFDSWAGAAPETLFERWVVQPTAAIVRRLRGMHPDVPIIGFAKGAGALTRGYGSATGVTALTLDSSIPLAMACALQAERPVQGNLDPIALLAGGPALESETDRILEALGGGPFVFNLGHGIVPQTPPEHVAALVARVRG</sequence>
<feature type="binding site" evidence="7">
    <location>
        <position position="150"/>
    </location>
    <ligand>
        <name>substrate</name>
    </ligand>
</feature>
<protein>
    <recommendedName>
        <fullName evidence="3 7">Uroporphyrinogen decarboxylase</fullName>
        <shortName evidence="7">UPD</shortName>
        <shortName evidence="7">URO-D</shortName>
        <ecNumber evidence="3 7">4.1.1.37</ecNumber>
    </recommendedName>
</protein>
<dbReference type="Proteomes" id="UP000630353">
    <property type="component" value="Unassembled WGS sequence"/>
</dbReference>
<comment type="pathway">
    <text evidence="1 7 8">Porphyrin-containing compound metabolism; protoporphyrin-IX biosynthesis; coproporphyrinogen-III from 5-aminolevulinate: step 4/4.</text>
</comment>
<dbReference type="PROSITE" id="PS00906">
    <property type="entry name" value="UROD_1"/>
    <property type="match status" value="1"/>
</dbReference>
<evidence type="ECO:0000313" key="13">
    <source>
        <dbReference type="Proteomes" id="UP000630353"/>
    </source>
</evidence>
<dbReference type="PANTHER" id="PTHR21091">
    <property type="entry name" value="METHYLTETRAHYDROFOLATE:HOMOCYSTEINE METHYLTRANSFERASE RELATED"/>
    <property type="match status" value="1"/>
</dbReference>
<feature type="site" description="Transition state stabilizer" evidence="7">
    <location>
        <position position="74"/>
    </location>
</feature>
<reference evidence="12" key="1">
    <citation type="journal article" date="2014" name="Int. J. Syst. Evol. Microbiol.">
        <title>Complete genome sequence of Corynebacterium casei LMG S-19264T (=DSM 44701T), isolated from a smear-ripened cheese.</title>
        <authorList>
            <consortium name="US DOE Joint Genome Institute (JGI-PGF)"/>
            <person name="Walter F."/>
            <person name="Albersmeier A."/>
            <person name="Kalinowski J."/>
            <person name="Ruckert C."/>
        </authorList>
    </citation>
    <scope>NUCLEOTIDE SEQUENCE</scope>
    <source>
        <strain evidence="12">KCTC 42651</strain>
    </source>
</reference>
<keyword evidence="13" id="KW-1185">Reference proteome</keyword>
<evidence type="ECO:0000256" key="7">
    <source>
        <dbReference type="HAMAP-Rule" id="MF_00218"/>
    </source>
</evidence>
<dbReference type="PANTHER" id="PTHR21091:SF169">
    <property type="entry name" value="UROPORPHYRINOGEN DECARBOXYLASE"/>
    <property type="match status" value="1"/>
</dbReference>
<evidence type="ECO:0000256" key="6">
    <source>
        <dbReference type="ARBA" id="ARBA00023244"/>
    </source>
</evidence>
<dbReference type="SUPFAM" id="SSF51726">
    <property type="entry name" value="UROD/MetE-like"/>
    <property type="match status" value="1"/>
</dbReference>
<comment type="caution">
    <text evidence="12">The sequence shown here is derived from an EMBL/GenBank/DDBJ whole genome shotgun (WGS) entry which is preliminary data.</text>
</comment>
<accession>A0A919CN57</accession>
<dbReference type="EC" id="4.1.1.37" evidence="3 7"/>
<evidence type="ECO:0000256" key="1">
    <source>
        <dbReference type="ARBA" id="ARBA00004804"/>
    </source>
</evidence>
<reference evidence="12" key="2">
    <citation type="submission" date="2020-09" db="EMBL/GenBank/DDBJ databases">
        <authorList>
            <person name="Sun Q."/>
            <person name="Kim S."/>
        </authorList>
    </citation>
    <scope>NUCLEOTIDE SEQUENCE</scope>
    <source>
        <strain evidence="12">KCTC 42651</strain>
    </source>
</reference>
<feature type="domain" description="Uroporphyrinogen decarboxylase (URO-D)" evidence="11">
    <location>
        <begin position="138"/>
        <end position="154"/>
    </location>
</feature>
<name>A0A919CN57_9PROT</name>
<evidence type="ECO:0000256" key="3">
    <source>
        <dbReference type="ARBA" id="ARBA00012288"/>
    </source>
</evidence>
<comment type="similarity">
    <text evidence="2 7 9">Belongs to the uroporphyrinogen decarboxylase family.</text>
</comment>